<keyword evidence="2 12" id="KW-0639">Primosome</keyword>
<dbReference type="SMART" id="SM00493">
    <property type="entry name" value="TOPRIM"/>
    <property type="match status" value="1"/>
</dbReference>
<evidence type="ECO:0000256" key="6">
    <source>
        <dbReference type="ARBA" id="ARBA00022723"/>
    </source>
</evidence>
<dbReference type="RefSeq" id="WP_377927749.1">
    <property type="nucleotide sequence ID" value="NZ_JBHUEM010000009.1"/>
</dbReference>
<evidence type="ECO:0000256" key="1">
    <source>
        <dbReference type="ARBA" id="ARBA00022478"/>
    </source>
</evidence>
<dbReference type="PANTHER" id="PTHR30313">
    <property type="entry name" value="DNA PRIMASE"/>
    <property type="match status" value="1"/>
</dbReference>
<evidence type="ECO:0000313" key="16">
    <source>
        <dbReference type="Proteomes" id="UP001597214"/>
    </source>
</evidence>
<keyword evidence="9" id="KW-0460">Magnesium</keyword>
<dbReference type="InterPro" id="IPR006171">
    <property type="entry name" value="TOPRIM_dom"/>
</dbReference>
<dbReference type="InterPro" id="IPR037068">
    <property type="entry name" value="DNA_primase_core_N_sf"/>
</dbReference>
<dbReference type="PROSITE" id="PS50880">
    <property type="entry name" value="TOPRIM"/>
    <property type="match status" value="1"/>
</dbReference>
<reference evidence="16" key="1">
    <citation type="journal article" date="2019" name="Int. J. Syst. Evol. Microbiol.">
        <title>The Global Catalogue of Microorganisms (GCM) 10K type strain sequencing project: providing services to taxonomists for standard genome sequencing and annotation.</title>
        <authorList>
            <consortium name="The Broad Institute Genomics Platform"/>
            <consortium name="The Broad Institute Genome Sequencing Center for Infectious Disease"/>
            <person name="Wu L."/>
            <person name="Ma J."/>
        </authorList>
    </citation>
    <scope>NUCLEOTIDE SEQUENCE [LARGE SCALE GENOMIC DNA]</scope>
    <source>
        <strain evidence="16">CCUG 49339</strain>
    </source>
</reference>
<dbReference type="Pfam" id="PF01807">
    <property type="entry name" value="Zn_ribbon_DnaG"/>
    <property type="match status" value="1"/>
</dbReference>
<comment type="caution">
    <text evidence="15">The sequence shown here is derived from an EMBL/GenBank/DDBJ whole genome shotgun (WGS) entry which is preliminary data.</text>
</comment>
<evidence type="ECO:0000256" key="11">
    <source>
        <dbReference type="ARBA" id="ARBA00023163"/>
    </source>
</evidence>
<dbReference type="InterPro" id="IPR006295">
    <property type="entry name" value="DNA_primase_DnaG"/>
</dbReference>
<dbReference type="Pfam" id="PF08275">
    <property type="entry name" value="DNAG_N"/>
    <property type="match status" value="1"/>
</dbReference>
<dbReference type="NCBIfam" id="TIGR01391">
    <property type="entry name" value="dnaG"/>
    <property type="match status" value="1"/>
</dbReference>
<evidence type="ECO:0000256" key="7">
    <source>
        <dbReference type="ARBA" id="ARBA00022771"/>
    </source>
</evidence>
<evidence type="ECO:0000256" key="12">
    <source>
        <dbReference type="HAMAP-Rule" id="MF_00974"/>
    </source>
</evidence>
<keyword evidence="3 12" id="KW-0808">Transferase</keyword>
<comment type="cofactor">
    <cofactor evidence="12 13">
        <name>Zn(2+)</name>
        <dbReference type="ChEBI" id="CHEBI:29105"/>
    </cofactor>
    <text evidence="12 13">Binds 1 zinc ion per monomer.</text>
</comment>
<name>A0ABW4LQ32_9BACI</name>
<proteinExistence type="inferred from homology"/>
<evidence type="ECO:0000256" key="5">
    <source>
        <dbReference type="ARBA" id="ARBA00022705"/>
    </source>
</evidence>
<dbReference type="SMART" id="SM00400">
    <property type="entry name" value="ZnF_CHCC"/>
    <property type="match status" value="1"/>
</dbReference>
<keyword evidence="10 12" id="KW-0238">DNA-binding</keyword>
<protein>
    <recommendedName>
        <fullName evidence="12 13">DNA primase</fullName>
        <ecNumber evidence="12">2.7.7.101</ecNumber>
    </recommendedName>
</protein>
<keyword evidence="4 12" id="KW-0548">Nucleotidyltransferase</keyword>
<evidence type="ECO:0000256" key="13">
    <source>
        <dbReference type="PIRNR" id="PIRNR002811"/>
    </source>
</evidence>
<keyword evidence="11 12" id="KW-0804">Transcription</keyword>
<dbReference type="EMBL" id="JBHUEM010000009">
    <property type="protein sequence ID" value="MFD1736586.1"/>
    <property type="molecule type" value="Genomic_DNA"/>
</dbReference>
<comment type="function">
    <text evidence="12 13">RNA polymerase that catalyzes the synthesis of short RNA molecules used as primers for DNA polymerase during DNA replication.</text>
</comment>
<keyword evidence="8 12" id="KW-0862">Zinc</keyword>
<dbReference type="Gene3D" id="6.10.140.360">
    <property type="match status" value="1"/>
</dbReference>
<dbReference type="InterPro" id="IPR019475">
    <property type="entry name" value="DNA_primase_DnaB-bd"/>
</dbReference>
<dbReference type="EC" id="2.7.7.101" evidence="12"/>
<dbReference type="Proteomes" id="UP001597214">
    <property type="component" value="Unassembled WGS sequence"/>
</dbReference>
<evidence type="ECO:0000256" key="2">
    <source>
        <dbReference type="ARBA" id="ARBA00022515"/>
    </source>
</evidence>
<evidence type="ECO:0000256" key="8">
    <source>
        <dbReference type="ARBA" id="ARBA00022833"/>
    </source>
</evidence>
<evidence type="ECO:0000256" key="4">
    <source>
        <dbReference type="ARBA" id="ARBA00022695"/>
    </source>
</evidence>
<dbReference type="InterPro" id="IPR002694">
    <property type="entry name" value="Znf_CHC2"/>
</dbReference>
<sequence length="598" mass="68799">MNRISEDIIEKIRGTIDIVDVVSEYVQLKKQGRNYFGLCPFHGEKSPSFSVSPEKQIYHCFGCGAGGNVFSFLMEIEGFSFLEAVQSAAKRTNIDIPEIETITEKTQTSTIAEKMVEAHELLKKFYHHLLVNTKEGSKPLQYLNNRGFTKETIENFTIGYAPSSKDFAIKFLHKRGFSYELLEQAGIAIKSQEGTFYDRFRNRIMFPIWDLQGNVIAFSGRIIEDGEPKYLNSPETTIFQKSKVLYGFHLARSHIRKKQHAILLEGFLDTIALHRAGISNAIATMGTALTDEQIRIIRRNVDQVIICYDSDKAGVEAAFRASEMLKDAGCEIKIAIMPDGYDPDDYISKFGETKFRTDVIGASVTLMGFKMQYYRRGKDLKDESDKISYIDNILREVSKLDKPVERDHYLRQLSEEFEISLDALKSQQFQVYKQNKKRDNSPVSRNNIANRPILQKRMLPAFHNAERLLLAHMLRDAEVASKVQNTLNGLFNIEEHSAIAAYLYAFYEEGNPPNVNALLSRIQEQNLQRMISELSMLTLNEEISELELSDYIKQVLNYPKMLKIKEKESERRDAERRNEYVMAAQIEMEIIKMRKELK</sequence>
<evidence type="ECO:0000313" key="15">
    <source>
        <dbReference type="EMBL" id="MFD1736586.1"/>
    </source>
</evidence>
<dbReference type="CDD" id="cd03364">
    <property type="entry name" value="TOPRIM_DnaG_primases"/>
    <property type="match status" value="1"/>
</dbReference>
<keyword evidence="1 12" id="KW-0240">DNA-directed RNA polymerase</keyword>
<dbReference type="Pfam" id="PF10410">
    <property type="entry name" value="DnaB_bind"/>
    <property type="match status" value="1"/>
</dbReference>
<comment type="subunit">
    <text evidence="12">Monomer. Interacts with DnaB.</text>
</comment>
<feature type="zinc finger region" description="CHC2-type" evidence="12">
    <location>
        <begin position="39"/>
        <end position="63"/>
    </location>
</feature>
<evidence type="ECO:0000256" key="9">
    <source>
        <dbReference type="ARBA" id="ARBA00022842"/>
    </source>
</evidence>
<dbReference type="Gene3D" id="3.90.580.10">
    <property type="entry name" value="Zinc finger, CHC2-type domain"/>
    <property type="match status" value="1"/>
</dbReference>
<dbReference type="InterPro" id="IPR030846">
    <property type="entry name" value="DnaG_bac"/>
</dbReference>
<dbReference type="Pfam" id="PF13155">
    <property type="entry name" value="Toprim_2"/>
    <property type="match status" value="1"/>
</dbReference>
<keyword evidence="16" id="KW-1185">Reference proteome</keyword>
<evidence type="ECO:0000256" key="10">
    <source>
        <dbReference type="ARBA" id="ARBA00023125"/>
    </source>
</evidence>
<dbReference type="SUPFAM" id="SSF56731">
    <property type="entry name" value="DNA primase core"/>
    <property type="match status" value="1"/>
</dbReference>
<dbReference type="Gene3D" id="3.90.980.10">
    <property type="entry name" value="DNA primase, catalytic core, N-terminal domain"/>
    <property type="match status" value="1"/>
</dbReference>
<dbReference type="PANTHER" id="PTHR30313:SF2">
    <property type="entry name" value="DNA PRIMASE"/>
    <property type="match status" value="1"/>
</dbReference>
<evidence type="ECO:0000256" key="3">
    <source>
        <dbReference type="ARBA" id="ARBA00022679"/>
    </source>
</evidence>
<comment type="similarity">
    <text evidence="12 13">Belongs to the DnaG primase family.</text>
</comment>
<accession>A0ABW4LQ32</accession>
<organism evidence="15 16">
    <name type="scientific">Bacillus salitolerans</name>
    <dbReference type="NCBI Taxonomy" id="1437434"/>
    <lineage>
        <taxon>Bacteria</taxon>
        <taxon>Bacillati</taxon>
        <taxon>Bacillota</taxon>
        <taxon>Bacilli</taxon>
        <taxon>Bacillales</taxon>
        <taxon>Bacillaceae</taxon>
        <taxon>Bacillus</taxon>
    </lineage>
</organism>
<dbReference type="SUPFAM" id="SSF57783">
    <property type="entry name" value="Zinc beta-ribbon"/>
    <property type="match status" value="1"/>
</dbReference>
<evidence type="ECO:0000259" key="14">
    <source>
        <dbReference type="PROSITE" id="PS50880"/>
    </source>
</evidence>
<keyword evidence="7 12" id="KW-0863">Zinc-finger</keyword>
<dbReference type="InterPro" id="IPR036185">
    <property type="entry name" value="DNA_heli_DnaB-like_N_sf"/>
</dbReference>
<keyword evidence="6 12" id="KW-0479">Metal-binding</keyword>
<dbReference type="InterPro" id="IPR034151">
    <property type="entry name" value="TOPRIM_DnaG_bac"/>
</dbReference>
<dbReference type="SUPFAM" id="SSF48024">
    <property type="entry name" value="N-terminal domain of DnaB helicase"/>
    <property type="match status" value="1"/>
</dbReference>
<dbReference type="InterPro" id="IPR016136">
    <property type="entry name" value="DNA_helicase_N/primase_C"/>
</dbReference>
<gene>
    <name evidence="12 15" type="primary">dnaG</name>
    <name evidence="15" type="ORF">ACFSCX_08405</name>
</gene>
<dbReference type="Gene3D" id="1.10.860.10">
    <property type="entry name" value="DNAb Helicase, Chain A"/>
    <property type="match status" value="1"/>
</dbReference>
<comment type="domain">
    <text evidence="12">Contains an N-terminal zinc-binding domain, a central core domain that contains the primase activity, and a C-terminal DnaB-binding domain.</text>
</comment>
<dbReference type="PIRSF" id="PIRSF002811">
    <property type="entry name" value="DnaG"/>
    <property type="match status" value="1"/>
</dbReference>
<dbReference type="Gene3D" id="3.40.1360.10">
    <property type="match status" value="1"/>
</dbReference>
<keyword evidence="5 12" id="KW-0235">DNA replication</keyword>
<dbReference type="InterPro" id="IPR050219">
    <property type="entry name" value="DnaG_primase"/>
</dbReference>
<comment type="catalytic activity">
    <reaction evidence="12">
        <text>ssDNA + n NTP = ssDNA/pppN(pN)n-1 hybrid + (n-1) diphosphate.</text>
        <dbReference type="EC" id="2.7.7.101"/>
    </reaction>
</comment>
<dbReference type="InterPro" id="IPR013264">
    <property type="entry name" value="DNAG_N"/>
</dbReference>
<dbReference type="HAMAP" id="MF_00974">
    <property type="entry name" value="DNA_primase_DnaG"/>
    <property type="match status" value="1"/>
</dbReference>
<feature type="domain" description="Toprim" evidence="14">
    <location>
        <begin position="259"/>
        <end position="340"/>
    </location>
</feature>
<dbReference type="InterPro" id="IPR036977">
    <property type="entry name" value="DNA_primase_Znf_CHC2"/>
</dbReference>